<protein>
    <submittedName>
        <fullName evidence="5">Uncharacterized protein LOC111115811</fullName>
    </submittedName>
</protein>
<dbReference type="Proteomes" id="UP000694844">
    <property type="component" value="Chromosome 1"/>
</dbReference>
<organism evidence="4 5">
    <name type="scientific">Crassostrea virginica</name>
    <name type="common">Eastern oyster</name>
    <dbReference type="NCBI Taxonomy" id="6565"/>
    <lineage>
        <taxon>Eukaryota</taxon>
        <taxon>Metazoa</taxon>
        <taxon>Spiralia</taxon>
        <taxon>Lophotrochozoa</taxon>
        <taxon>Mollusca</taxon>
        <taxon>Bivalvia</taxon>
        <taxon>Autobranchia</taxon>
        <taxon>Pteriomorphia</taxon>
        <taxon>Ostreida</taxon>
        <taxon>Ostreoidea</taxon>
        <taxon>Ostreidae</taxon>
        <taxon>Crassostrea</taxon>
    </lineage>
</organism>
<dbReference type="InterPro" id="IPR031424">
    <property type="entry name" value="QVR-like"/>
</dbReference>
<feature type="chain" id="PRO_5034189413" evidence="3">
    <location>
        <begin position="28"/>
        <end position="142"/>
    </location>
</feature>
<dbReference type="OrthoDB" id="10357805at2759"/>
<feature type="signal peptide" evidence="3">
    <location>
        <begin position="1"/>
        <end position="27"/>
    </location>
</feature>
<gene>
    <name evidence="5" type="primary">LOC111115811</name>
</gene>
<dbReference type="CDD" id="cd00117">
    <property type="entry name" value="TFP"/>
    <property type="match status" value="1"/>
</dbReference>
<evidence type="ECO:0000256" key="2">
    <source>
        <dbReference type="ARBA" id="ARBA00023180"/>
    </source>
</evidence>
<reference evidence="5" key="2">
    <citation type="submission" date="2025-08" db="UniProtKB">
        <authorList>
            <consortium name="RefSeq"/>
        </authorList>
    </citation>
    <scope>IDENTIFICATION</scope>
    <source>
        <tissue evidence="5">Whole sample</tissue>
    </source>
</reference>
<reference evidence="4" key="1">
    <citation type="submission" date="2024-06" db="UniProtKB">
        <authorList>
            <consortium name="RefSeq"/>
        </authorList>
    </citation>
    <scope>NUCLEOTIDE SEQUENCE [LARGE SCALE GENOMIC DNA]</scope>
</reference>
<dbReference type="PANTHER" id="PTHR33562">
    <property type="entry name" value="ATILLA, ISOFORM B-RELATED-RELATED"/>
    <property type="match status" value="1"/>
</dbReference>
<dbReference type="Pfam" id="PF17064">
    <property type="entry name" value="QVR"/>
    <property type="match status" value="1"/>
</dbReference>
<evidence type="ECO:0000256" key="1">
    <source>
        <dbReference type="ARBA" id="ARBA00022729"/>
    </source>
</evidence>
<dbReference type="AlphaFoldDB" id="A0A8B8C3W3"/>
<dbReference type="GO" id="GO:0030431">
    <property type="term" value="P:sleep"/>
    <property type="evidence" value="ECO:0007669"/>
    <property type="project" value="InterPro"/>
</dbReference>
<sequence>MWKVAPTFPLCLLALFLILCIGTSVDAISCQVCNSNANKTCGEKLTADFKKTCASNAIGCRKAIIEDQFYGTLVVRSCYNNTYTNHSVHFGNYTRNSCIESRDLLVCICNTDNCNGVSSPWQPSNSTFILFVGIFITLKLFS</sequence>
<accession>A0A8B8C3W3</accession>
<dbReference type="RefSeq" id="XP_022310382.1">
    <property type="nucleotide sequence ID" value="XM_022454674.1"/>
</dbReference>
<keyword evidence="4" id="KW-1185">Reference proteome</keyword>
<dbReference type="GO" id="GO:0032222">
    <property type="term" value="P:regulation of synaptic transmission, cholinergic"/>
    <property type="evidence" value="ECO:0007669"/>
    <property type="project" value="InterPro"/>
</dbReference>
<dbReference type="GeneID" id="111115811"/>
<evidence type="ECO:0000313" key="4">
    <source>
        <dbReference type="Proteomes" id="UP000694844"/>
    </source>
</evidence>
<keyword evidence="1 3" id="KW-0732">Signal</keyword>
<proteinExistence type="predicted"/>
<evidence type="ECO:0000256" key="3">
    <source>
        <dbReference type="SAM" id="SignalP"/>
    </source>
</evidence>
<dbReference type="KEGG" id="cvn:111115811"/>
<name>A0A8B8C3W3_CRAVI</name>
<dbReference type="InterPro" id="IPR050975">
    <property type="entry name" value="Sleep_regulator"/>
</dbReference>
<keyword evidence="2" id="KW-0325">Glycoprotein</keyword>
<evidence type="ECO:0000313" key="5">
    <source>
        <dbReference type="RefSeq" id="XP_022310382.1"/>
    </source>
</evidence>